<reference evidence="3" key="1">
    <citation type="journal article" date="2015" name="Nature">
        <title>Complex archaea that bridge the gap between prokaryotes and eukaryotes.</title>
        <authorList>
            <person name="Spang A."/>
            <person name="Saw J.H."/>
            <person name="Jorgensen S.L."/>
            <person name="Zaremba-Niedzwiedzka K."/>
            <person name="Martijn J."/>
            <person name="Lind A.E."/>
            <person name="van Eijk R."/>
            <person name="Schleper C."/>
            <person name="Guy L."/>
            <person name="Ettema T.J."/>
        </authorList>
    </citation>
    <scope>NUCLEOTIDE SEQUENCE</scope>
</reference>
<dbReference type="InterPro" id="IPR044038">
    <property type="entry name" value="dATP/dGTP_diPOhydrolase_N"/>
</dbReference>
<evidence type="ECO:0000313" key="3">
    <source>
        <dbReference type="EMBL" id="KKL79772.1"/>
    </source>
</evidence>
<evidence type="ECO:0000259" key="2">
    <source>
        <dbReference type="Pfam" id="PF18909"/>
    </source>
</evidence>
<feature type="domain" description="dATP/dGTP diphosphohydrolase N-terminal" evidence="2">
    <location>
        <begin position="12"/>
        <end position="108"/>
    </location>
</feature>
<comment type="caution">
    <text evidence="3">The sequence shown here is derived from an EMBL/GenBank/DDBJ whole genome shotgun (WGS) entry which is preliminary data.</text>
</comment>
<feature type="region of interest" description="Disordered" evidence="1">
    <location>
        <begin position="101"/>
        <end position="127"/>
    </location>
</feature>
<sequence>MADKINTEETTEGKKFDGDKEKFDLLPMRPLLELAQLFTTGAAKYGIRNWEKGMKFGRLFAAMMRHAIKWWAGEKYDQENGQHHLVAVMWNAMVLMELEKTHPEMDDREPQNFPMREKKNDERKEEG</sequence>
<dbReference type="AlphaFoldDB" id="A0A0F9HXH9"/>
<dbReference type="EMBL" id="LAZR01023070">
    <property type="protein sequence ID" value="KKL79772.1"/>
    <property type="molecule type" value="Genomic_DNA"/>
</dbReference>
<name>A0A0F9HXH9_9ZZZZ</name>
<gene>
    <name evidence="3" type="ORF">LCGC14_2011520</name>
</gene>
<dbReference type="Pfam" id="PF18909">
    <property type="entry name" value="dGTP_diPhyd_N"/>
    <property type="match status" value="1"/>
</dbReference>
<protein>
    <recommendedName>
        <fullName evidence="2">dATP/dGTP diphosphohydrolase N-terminal domain-containing protein</fullName>
    </recommendedName>
</protein>
<accession>A0A0F9HXH9</accession>
<proteinExistence type="predicted"/>
<organism evidence="3">
    <name type="scientific">marine sediment metagenome</name>
    <dbReference type="NCBI Taxonomy" id="412755"/>
    <lineage>
        <taxon>unclassified sequences</taxon>
        <taxon>metagenomes</taxon>
        <taxon>ecological metagenomes</taxon>
    </lineage>
</organism>
<evidence type="ECO:0000256" key="1">
    <source>
        <dbReference type="SAM" id="MobiDB-lite"/>
    </source>
</evidence>